<comment type="similarity">
    <text evidence="1">Belongs to the glycosyl hydrolase 38 family.</text>
</comment>
<sequence>MEKETVHIISHSHWDREWYLPFEEHRMRLVELFDDLFELFEMDPDFKSFHLDGQLIVLEDYLAIRPQNRELLKKYIDQGKLIIGPFYILQDDFLISSEAHVRNHLIGHLESKEWGPTPKIGYYPDTFGNVGQIPQLMQAAGVDVAFFGRGVKPVGFDNQLLADEQFQSHFSEMNWKGADGSQVLGILFANWYSNGNEIPSEKGAAKAFWDQKLADVRQYASTSHLLMMNGCDHQPVQKDLSKAIKLAQELYPEISFKHSNFEDYISAVKAELLDNLSEVEGELISQETDGWYTLANTASSRIYLKKAQARSENLLEKVVEPLVVMTGADYPKDQLRYAWKLLLQNAPHDSICGCSVDAVHREMETRYEKVQEVGHYLCQDILDKWSARVDSSQLEGWPLTVFNTSAQNKSQEICMELIIDQEDFRDGQLETHYQNMADLDLSSLALFTSDNKPVTAKIVDLGTHFNYYLPKNAFRSANFARKIQVSFVVEGLAAFSWRSYSLKKEAKVEKESSKTAFALENDLISVSADENGHLVWENKGSGQRYVNFMQFEDCGDLGNEYVHKAPQGDKPVLSELVSFEVTEQNPQLSKAKVVHRLLIPKSMDDILLEEQQKLIEFRNRKAQRSTDLQELILETELRLYAGQERLECSCHFKNAMDDHRLRVIFDFGITSDHHYADSIFERIKRPNHVHSTWENPSNPQRHRTFIQLDNQDEAMTVSSKGLFEYEILDNHKIALTLLRAVGELGDWGYFPTSEAQCHRRFKLDFSIEKHASQDCFAAIQRAQAFQTDLIGKQIKIQDGDIELNHQAFKHPALENQRLNVTALKTSEDLSCQLLRYVNLGDEKVSLEHQAQGLNLLEELIGLLHPDLRAQEIRTEIIKEN</sequence>
<feature type="domain" description="Glycoside hydrolase family 38 central" evidence="5">
    <location>
        <begin position="297"/>
        <end position="367"/>
    </location>
</feature>
<dbReference type="GO" id="GO:0046872">
    <property type="term" value="F:metal ion binding"/>
    <property type="evidence" value="ECO:0007669"/>
    <property type="project" value="UniProtKB-KW"/>
</dbReference>
<dbReference type="InterPro" id="IPR011330">
    <property type="entry name" value="Glyco_hydro/deAcase_b/a-brl"/>
</dbReference>
<dbReference type="SUPFAM" id="SSF74650">
    <property type="entry name" value="Galactose mutarotase-like"/>
    <property type="match status" value="1"/>
</dbReference>
<dbReference type="GO" id="GO:0030246">
    <property type="term" value="F:carbohydrate binding"/>
    <property type="evidence" value="ECO:0007669"/>
    <property type="project" value="InterPro"/>
</dbReference>
<keyword evidence="4" id="KW-0326">Glycosidase</keyword>
<proteinExistence type="inferred from homology"/>
<gene>
    <name evidence="6" type="ORF">AT575_07390</name>
</gene>
<dbReference type="InterPro" id="IPR015341">
    <property type="entry name" value="Glyco_hydro_38_cen"/>
</dbReference>
<dbReference type="InterPro" id="IPR037094">
    <property type="entry name" value="Glyco_hydro_38_cen_sf"/>
</dbReference>
<dbReference type="PANTHER" id="PTHR46017:SF2">
    <property type="entry name" value="MANNOSYLGLYCERATE HYDROLASE"/>
    <property type="match status" value="1"/>
</dbReference>
<dbReference type="Pfam" id="PF09261">
    <property type="entry name" value="Alpha-mann_mid"/>
    <property type="match status" value="1"/>
</dbReference>
<organism evidence="6 7">
    <name type="scientific">Streptococcus penaeicida</name>
    <dbReference type="NCBI Taxonomy" id="1765960"/>
    <lineage>
        <taxon>Bacteria</taxon>
        <taxon>Bacillati</taxon>
        <taxon>Bacillota</taxon>
        <taxon>Bacilli</taxon>
        <taxon>Lactobacillales</taxon>
        <taxon>Streptococcaceae</taxon>
        <taxon>Streptococcus</taxon>
    </lineage>
</organism>
<dbReference type="GO" id="GO:0006013">
    <property type="term" value="P:mannose metabolic process"/>
    <property type="evidence" value="ECO:0007669"/>
    <property type="project" value="InterPro"/>
</dbReference>
<dbReference type="EMBL" id="LOCM01000028">
    <property type="protein sequence ID" value="PND47335.1"/>
    <property type="molecule type" value="Genomic_DNA"/>
</dbReference>
<dbReference type="SUPFAM" id="SSF88713">
    <property type="entry name" value="Glycoside hydrolase/deacetylase"/>
    <property type="match status" value="1"/>
</dbReference>
<dbReference type="Gene3D" id="2.70.98.30">
    <property type="entry name" value="Golgi alpha-mannosidase II, domain 4"/>
    <property type="match status" value="1"/>
</dbReference>
<dbReference type="InterPro" id="IPR000602">
    <property type="entry name" value="Glyco_hydro_38_N"/>
</dbReference>
<evidence type="ECO:0000256" key="1">
    <source>
        <dbReference type="ARBA" id="ARBA00009792"/>
    </source>
</evidence>
<dbReference type="Gene3D" id="1.20.1270.50">
    <property type="entry name" value="Glycoside hydrolase family 38, central domain"/>
    <property type="match status" value="1"/>
</dbReference>
<evidence type="ECO:0000259" key="5">
    <source>
        <dbReference type="SMART" id="SM00872"/>
    </source>
</evidence>
<evidence type="ECO:0000256" key="2">
    <source>
        <dbReference type="ARBA" id="ARBA00022723"/>
    </source>
</evidence>
<dbReference type="InterPro" id="IPR028995">
    <property type="entry name" value="Glyco_hydro_57/38_cen_sf"/>
</dbReference>
<reference evidence="6 7" key="1">
    <citation type="submission" date="2015-12" db="EMBL/GenBank/DDBJ databases">
        <title>Streptococcus penaeicida sp. nov.</title>
        <authorList>
            <person name="Gomez-Gil B."/>
            <person name="Morales-Covarrubias M."/>
        </authorList>
    </citation>
    <scope>NUCLEOTIDE SEQUENCE [LARGE SCALE GENOMIC DNA]</scope>
    <source>
        <strain evidence="6 7">CAIM 1838</strain>
    </source>
</reference>
<dbReference type="SMART" id="SM00872">
    <property type="entry name" value="Alpha-mann_mid"/>
    <property type="match status" value="1"/>
</dbReference>
<dbReference type="Pfam" id="PF07748">
    <property type="entry name" value="Glyco_hydro_38C"/>
    <property type="match status" value="1"/>
</dbReference>
<dbReference type="SUPFAM" id="SSF88688">
    <property type="entry name" value="Families 57/38 glycoside transferase middle domain"/>
    <property type="match status" value="1"/>
</dbReference>
<dbReference type="Gene3D" id="2.60.40.2210">
    <property type="match status" value="1"/>
</dbReference>
<dbReference type="CDD" id="cd10814">
    <property type="entry name" value="GH38N_AMII_SpGH38_like"/>
    <property type="match status" value="1"/>
</dbReference>
<keyword evidence="3" id="KW-0378">Hydrolase</keyword>
<keyword evidence="2" id="KW-0479">Metal-binding</keyword>
<dbReference type="InterPro" id="IPR011682">
    <property type="entry name" value="Glyco_hydro_38_C"/>
</dbReference>
<dbReference type="RefSeq" id="WP_102777817.1">
    <property type="nucleotide sequence ID" value="NZ_CBCSGP010000003.1"/>
</dbReference>
<evidence type="ECO:0000256" key="4">
    <source>
        <dbReference type="ARBA" id="ARBA00023295"/>
    </source>
</evidence>
<comment type="caution">
    <text evidence="6">The sequence shown here is derived from an EMBL/GenBank/DDBJ whole genome shotgun (WGS) entry which is preliminary data.</text>
</comment>
<dbReference type="Proteomes" id="UP000235963">
    <property type="component" value="Unassembled WGS sequence"/>
</dbReference>
<dbReference type="Pfam" id="PF01074">
    <property type="entry name" value="Glyco_hydro_38N"/>
    <property type="match status" value="1"/>
</dbReference>
<dbReference type="Pfam" id="PF18438">
    <property type="entry name" value="Glyco_hydro_38"/>
    <property type="match status" value="1"/>
</dbReference>
<evidence type="ECO:0000313" key="7">
    <source>
        <dbReference type="Proteomes" id="UP000235963"/>
    </source>
</evidence>
<keyword evidence="7" id="KW-1185">Reference proteome</keyword>
<dbReference type="OrthoDB" id="9764050at2"/>
<dbReference type="InterPro" id="IPR027291">
    <property type="entry name" value="Glyco_hydro_38_N_sf"/>
</dbReference>
<dbReference type="InterPro" id="IPR041509">
    <property type="entry name" value="GH38_beta-1"/>
</dbReference>
<dbReference type="Gene3D" id="3.20.110.10">
    <property type="entry name" value="Glycoside hydrolase 38, N terminal domain"/>
    <property type="match status" value="1"/>
</dbReference>
<protein>
    <submittedName>
        <fullName evidence="6">Alpha-mannosidase</fullName>
    </submittedName>
</protein>
<evidence type="ECO:0000256" key="3">
    <source>
        <dbReference type="ARBA" id="ARBA00022801"/>
    </source>
</evidence>
<name>A0A2N8LAZ7_9STRE</name>
<dbReference type="InterPro" id="IPR011013">
    <property type="entry name" value="Gal_mutarotase_sf_dom"/>
</dbReference>
<accession>A0A2N8LAZ7</accession>
<dbReference type="GO" id="GO:0009313">
    <property type="term" value="P:oligosaccharide catabolic process"/>
    <property type="evidence" value="ECO:0007669"/>
    <property type="project" value="TreeGrafter"/>
</dbReference>
<dbReference type="AlphaFoldDB" id="A0A2N8LAZ7"/>
<dbReference type="GO" id="GO:0004559">
    <property type="term" value="F:alpha-mannosidase activity"/>
    <property type="evidence" value="ECO:0007669"/>
    <property type="project" value="InterPro"/>
</dbReference>
<evidence type="ECO:0000313" key="6">
    <source>
        <dbReference type="EMBL" id="PND47335.1"/>
    </source>
</evidence>
<dbReference type="PANTHER" id="PTHR46017">
    <property type="entry name" value="ALPHA-MANNOSIDASE 2C1"/>
    <property type="match status" value="1"/>
</dbReference>